<evidence type="ECO:0000256" key="1">
    <source>
        <dbReference type="ARBA" id="ARBA00004141"/>
    </source>
</evidence>
<keyword evidence="4 8" id="KW-0297">G-protein coupled receptor</keyword>
<dbReference type="OrthoDB" id="10049706at2759"/>
<evidence type="ECO:0000313" key="12">
    <source>
        <dbReference type="Proteomes" id="UP000507470"/>
    </source>
</evidence>
<dbReference type="PANTHER" id="PTHR45695:SF26">
    <property type="entry name" value="NEUROPEPTIDE CCHAMIDE-1 RECEPTOR"/>
    <property type="match status" value="1"/>
</dbReference>
<dbReference type="AlphaFoldDB" id="A0A6J8EVE6"/>
<sequence>MIVGVTGNGTLVYIVLRNKLLRNVPNTLIVNLSIGDLLLLIFSVPYMAIVFGTKEYPFNAFFCKFNAYLQTLSLGVSIFTLTALSYDRYVAIVHPMSKHKGKPSLKIAIVVIVIWVASALIAISDAVSYTLVIQHGRPIFCHEVPYNDYGVSFLRVRNVIRLLILFIIPLFIIGCFYILMARILVKSSRQLPCEATFGQGMNTQQQRQIEARFKVAKVVLSFVVLFVICWLPRHIYVLWYAYDEEGFTEFWLIFKVVSICFMYAYSCVNPYALYFLSSQFRKYYNRYLFRCCIRSRYRTRDSTPALTNFNSTVRRGSTSMTMVKSNSEF</sequence>
<evidence type="ECO:0000256" key="9">
    <source>
        <dbReference type="SAM" id="Phobius"/>
    </source>
</evidence>
<organism evidence="11 12">
    <name type="scientific">Mytilus coruscus</name>
    <name type="common">Sea mussel</name>
    <dbReference type="NCBI Taxonomy" id="42192"/>
    <lineage>
        <taxon>Eukaryota</taxon>
        <taxon>Metazoa</taxon>
        <taxon>Spiralia</taxon>
        <taxon>Lophotrochozoa</taxon>
        <taxon>Mollusca</taxon>
        <taxon>Bivalvia</taxon>
        <taxon>Autobranchia</taxon>
        <taxon>Pteriomorphia</taxon>
        <taxon>Mytilida</taxon>
        <taxon>Mytiloidea</taxon>
        <taxon>Mytilidae</taxon>
        <taxon>Mytilinae</taxon>
        <taxon>Mytilus</taxon>
    </lineage>
</organism>
<dbReference type="InterPro" id="IPR017452">
    <property type="entry name" value="GPCR_Rhodpsn_7TM"/>
</dbReference>
<keyword evidence="3 9" id="KW-1133">Transmembrane helix</keyword>
<evidence type="ECO:0000256" key="6">
    <source>
        <dbReference type="ARBA" id="ARBA00023170"/>
    </source>
</evidence>
<dbReference type="GO" id="GO:0005886">
    <property type="term" value="C:plasma membrane"/>
    <property type="evidence" value="ECO:0007669"/>
    <property type="project" value="TreeGrafter"/>
</dbReference>
<dbReference type="Gene3D" id="1.20.1070.10">
    <property type="entry name" value="Rhodopsin 7-helix transmembrane proteins"/>
    <property type="match status" value="1"/>
</dbReference>
<evidence type="ECO:0000256" key="5">
    <source>
        <dbReference type="ARBA" id="ARBA00023136"/>
    </source>
</evidence>
<dbReference type="SMART" id="SM01381">
    <property type="entry name" value="7TM_GPCR_Srsx"/>
    <property type="match status" value="1"/>
</dbReference>
<dbReference type="InterPro" id="IPR000276">
    <property type="entry name" value="GPCR_Rhodpsn"/>
</dbReference>
<proteinExistence type="inferred from homology"/>
<feature type="transmembrane region" description="Helical" evidence="9">
    <location>
        <begin position="107"/>
        <end position="127"/>
    </location>
</feature>
<keyword evidence="7 8" id="KW-0807">Transducer</keyword>
<feature type="transmembrane region" description="Helical" evidence="9">
    <location>
        <begin position="159"/>
        <end position="180"/>
    </location>
</feature>
<evidence type="ECO:0000259" key="10">
    <source>
        <dbReference type="PROSITE" id="PS50262"/>
    </source>
</evidence>
<feature type="transmembrane region" description="Helical" evidence="9">
    <location>
        <begin position="251"/>
        <end position="276"/>
    </location>
</feature>
<feature type="transmembrane region" description="Helical" evidence="9">
    <location>
        <begin position="28"/>
        <end position="47"/>
    </location>
</feature>
<dbReference type="PROSITE" id="PS50262">
    <property type="entry name" value="G_PROTEIN_RECEP_F1_2"/>
    <property type="match status" value="1"/>
</dbReference>
<evidence type="ECO:0000256" key="2">
    <source>
        <dbReference type="ARBA" id="ARBA00022692"/>
    </source>
</evidence>
<reference evidence="11 12" key="1">
    <citation type="submission" date="2020-06" db="EMBL/GenBank/DDBJ databases">
        <authorList>
            <person name="Li R."/>
            <person name="Bekaert M."/>
        </authorList>
    </citation>
    <scope>NUCLEOTIDE SEQUENCE [LARGE SCALE GENOMIC DNA]</scope>
    <source>
        <strain evidence="12">wild</strain>
    </source>
</reference>
<keyword evidence="5 9" id="KW-0472">Membrane</keyword>
<dbReference type="Pfam" id="PF00001">
    <property type="entry name" value="7tm_1"/>
    <property type="match status" value="1"/>
</dbReference>
<dbReference type="GO" id="GO:0008188">
    <property type="term" value="F:neuropeptide receptor activity"/>
    <property type="evidence" value="ECO:0007669"/>
    <property type="project" value="TreeGrafter"/>
</dbReference>
<evidence type="ECO:0000313" key="11">
    <source>
        <dbReference type="EMBL" id="CAC5424558.1"/>
    </source>
</evidence>
<dbReference type="PROSITE" id="PS00237">
    <property type="entry name" value="G_PROTEIN_RECEP_F1_1"/>
    <property type="match status" value="1"/>
</dbReference>
<feature type="transmembrane region" description="Helical" evidence="9">
    <location>
        <begin position="67"/>
        <end position="86"/>
    </location>
</feature>
<evidence type="ECO:0000256" key="7">
    <source>
        <dbReference type="ARBA" id="ARBA00023224"/>
    </source>
</evidence>
<keyword evidence="6 8" id="KW-0675">Receptor</keyword>
<keyword evidence="2 8" id="KW-0812">Transmembrane</keyword>
<protein>
    <submittedName>
        <fullName evidence="11">BRS3</fullName>
    </submittedName>
</protein>
<evidence type="ECO:0000256" key="8">
    <source>
        <dbReference type="RuleBase" id="RU000688"/>
    </source>
</evidence>
<comment type="subcellular location">
    <subcellularLocation>
        <location evidence="1">Membrane</location>
        <topology evidence="1">Multi-pass membrane protein</topology>
    </subcellularLocation>
</comment>
<dbReference type="PRINTS" id="PR00237">
    <property type="entry name" value="GPCRRHODOPSN"/>
</dbReference>
<feature type="domain" description="G-protein coupled receptors family 1 profile" evidence="10">
    <location>
        <begin position="7"/>
        <end position="273"/>
    </location>
</feature>
<dbReference type="Proteomes" id="UP000507470">
    <property type="component" value="Unassembled WGS sequence"/>
</dbReference>
<comment type="similarity">
    <text evidence="8">Belongs to the G-protein coupled receptor 1 family.</text>
</comment>
<evidence type="ECO:0000256" key="4">
    <source>
        <dbReference type="ARBA" id="ARBA00023040"/>
    </source>
</evidence>
<evidence type="ECO:0000256" key="3">
    <source>
        <dbReference type="ARBA" id="ARBA00022989"/>
    </source>
</evidence>
<gene>
    <name evidence="11" type="ORF">MCOR_56452</name>
</gene>
<dbReference type="EMBL" id="CACVKT020010046">
    <property type="protein sequence ID" value="CAC5424558.1"/>
    <property type="molecule type" value="Genomic_DNA"/>
</dbReference>
<dbReference type="PANTHER" id="PTHR45695">
    <property type="entry name" value="LEUCOKININ RECEPTOR-RELATED"/>
    <property type="match status" value="1"/>
</dbReference>
<name>A0A6J8EVE6_MYTCO</name>
<dbReference type="SUPFAM" id="SSF81321">
    <property type="entry name" value="Family A G protein-coupled receptor-like"/>
    <property type="match status" value="1"/>
</dbReference>
<feature type="transmembrane region" description="Helical" evidence="9">
    <location>
        <begin position="215"/>
        <end position="239"/>
    </location>
</feature>
<keyword evidence="12" id="KW-1185">Reference proteome</keyword>
<accession>A0A6J8EVE6</accession>